<evidence type="ECO:0000313" key="1">
    <source>
        <dbReference type="EMBL" id="MCG2620739.1"/>
    </source>
</evidence>
<protein>
    <submittedName>
        <fullName evidence="1">Uncharacterized protein</fullName>
    </submittedName>
</protein>
<proteinExistence type="predicted"/>
<gene>
    <name evidence="1" type="ORF">LVY72_02300</name>
</gene>
<organism evidence="1 2">
    <name type="scientific">Arthrobacter hankyongi</name>
    <dbReference type="NCBI Taxonomy" id="2904801"/>
    <lineage>
        <taxon>Bacteria</taxon>
        <taxon>Bacillati</taxon>
        <taxon>Actinomycetota</taxon>
        <taxon>Actinomycetes</taxon>
        <taxon>Micrococcales</taxon>
        <taxon>Micrococcaceae</taxon>
        <taxon>Arthrobacter</taxon>
    </lineage>
</organism>
<evidence type="ECO:0000313" key="2">
    <source>
        <dbReference type="Proteomes" id="UP001165368"/>
    </source>
</evidence>
<comment type="caution">
    <text evidence="1">The sequence shown here is derived from an EMBL/GenBank/DDBJ whole genome shotgun (WGS) entry which is preliminary data.</text>
</comment>
<reference evidence="1" key="1">
    <citation type="submission" date="2022-01" db="EMBL/GenBank/DDBJ databases">
        <authorList>
            <person name="Jo J.-H."/>
            <person name="Im W.-T."/>
        </authorList>
    </citation>
    <scope>NUCLEOTIDE SEQUENCE</scope>
    <source>
        <strain evidence="1">I2-34</strain>
    </source>
</reference>
<dbReference type="EMBL" id="JAKLTQ010000001">
    <property type="protein sequence ID" value="MCG2620739.1"/>
    <property type="molecule type" value="Genomic_DNA"/>
</dbReference>
<keyword evidence="2" id="KW-1185">Reference proteome</keyword>
<dbReference type="Proteomes" id="UP001165368">
    <property type="component" value="Unassembled WGS sequence"/>
</dbReference>
<accession>A0ABS9L270</accession>
<dbReference type="RefSeq" id="WP_237817827.1">
    <property type="nucleotide sequence ID" value="NZ_JAKLTQ010000001.1"/>
</dbReference>
<sequence length="133" mass="14434">MFLRGGTTDLGVLCRRMENVARLREQIDGLSDGDGHFEVAGSGAATRLRYQLDPPYDHAFEFIEPWSVIEERITVGYVRSAAEVGVAPLSLFAVHVWEAALTAKDGESLMKLRLGGVSTFRPGKRGGPDKGGT</sequence>
<name>A0ABS9L270_9MICC</name>